<organism evidence="3 4">
    <name type="scientific">Escherichia coli</name>
    <dbReference type="NCBI Taxonomy" id="562"/>
    <lineage>
        <taxon>Bacteria</taxon>
        <taxon>Pseudomonadati</taxon>
        <taxon>Pseudomonadota</taxon>
        <taxon>Gammaproteobacteria</taxon>
        <taxon>Enterobacterales</taxon>
        <taxon>Enterobacteriaceae</taxon>
        <taxon>Escherichia</taxon>
    </lineage>
</organism>
<dbReference type="AlphaFoldDB" id="A0A2X1IWR0"/>
<dbReference type="Gene3D" id="2.70.98.40">
    <property type="entry name" value="Glycoside hydrolase, family 65, N-terminal domain"/>
    <property type="match status" value="1"/>
</dbReference>
<dbReference type="InterPro" id="IPR011013">
    <property type="entry name" value="Gal_mutarotase_sf_dom"/>
</dbReference>
<dbReference type="EMBL" id="UARS01000004">
    <property type="protein sequence ID" value="SPW39270.1"/>
    <property type="molecule type" value="Genomic_DNA"/>
</dbReference>
<dbReference type="Pfam" id="PF03636">
    <property type="entry name" value="Glyco_hydro_65N"/>
    <property type="match status" value="1"/>
</dbReference>
<dbReference type="InterPro" id="IPR005196">
    <property type="entry name" value="Glyco_hydro_65_N"/>
</dbReference>
<name>A0A2X1IWR0_ECOLX</name>
<evidence type="ECO:0000256" key="1">
    <source>
        <dbReference type="SAM" id="MobiDB-lite"/>
    </source>
</evidence>
<evidence type="ECO:0000313" key="4">
    <source>
        <dbReference type="Proteomes" id="UP000250561"/>
    </source>
</evidence>
<accession>A0A2X1IWR0</accession>
<evidence type="ECO:0000313" key="3">
    <source>
        <dbReference type="EMBL" id="SPW39270.1"/>
    </source>
</evidence>
<evidence type="ECO:0000259" key="2">
    <source>
        <dbReference type="Pfam" id="PF03636"/>
    </source>
</evidence>
<keyword evidence="3" id="KW-0378">Hydrolase</keyword>
<sequence>MVRFSRYPHEAWQRELDFASGELRRNVVWRTSNGSGYTIASRRFVSADQLPLIALEITITPLDADASVLISTGIDATQTNHGRQHLDETPGAGVWSASDAGELHHPGWTQ</sequence>
<reference evidence="3 4" key="1">
    <citation type="submission" date="2018-06" db="EMBL/GenBank/DDBJ databases">
        <authorList>
            <consortium name="Pathogen Informatics"/>
            <person name="Doyle S."/>
        </authorList>
    </citation>
    <scope>NUCLEOTIDE SEQUENCE [LARGE SCALE GENOMIC DNA]</scope>
    <source>
        <strain evidence="3 4">NCTC11126</strain>
    </source>
</reference>
<dbReference type="InterPro" id="IPR037018">
    <property type="entry name" value="GH65_N"/>
</dbReference>
<dbReference type="GO" id="GO:0016787">
    <property type="term" value="F:hydrolase activity"/>
    <property type="evidence" value="ECO:0007669"/>
    <property type="project" value="UniProtKB-KW"/>
</dbReference>
<feature type="region of interest" description="Disordered" evidence="1">
    <location>
        <begin position="80"/>
        <end position="110"/>
    </location>
</feature>
<gene>
    <name evidence="3" type="ORF">NCTC11126_00587</name>
</gene>
<proteinExistence type="predicted"/>
<protein>
    <submittedName>
        <fullName evidence="3">Glycosyl hydrolase</fullName>
    </submittedName>
</protein>
<feature type="domain" description="Glycoside hydrolase family 65 N-terminal" evidence="2">
    <location>
        <begin position="10"/>
        <end position="88"/>
    </location>
</feature>
<dbReference type="GO" id="GO:0005975">
    <property type="term" value="P:carbohydrate metabolic process"/>
    <property type="evidence" value="ECO:0007669"/>
    <property type="project" value="InterPro"/>
</dbReference>
<dbReference type="GO" id="GO:0030246">
    <property type="term" value="F:carbohydrate binding"/>
    <property type="evidence" value="ECO:0007669"/>
    <property type="project" value="InterPro"/>
</dbReference>
<feature type="compositionally biased region" description="Basic and acidic residues" evidence="1">
    <location>
        <begin position="101"/>
        <end position="110"/>
    </location>
</feature>
<dbReference type="SUPFAM" id="SSF74650">
    <property type="entry name" value="Galactose mutarotase-like"/>
    <property type="match status" value="1"/>
</dbReference>
<dbReference type="Proteomes" id="UP000250561">
    <property type="component" value="Unassembled WGS sequence"/>
</dbReference>